<proteinExistence type="predicted"/>
<accession>X1SCY0</accession>
<name>X1SCY0_9ZZZZ</name>
<dbReference type="AlphaFoldDB" id="X1SCY0"/>
<sequence>MAGKVPKTVSESEPISEIKKVTEPIGQKNVADEQVNPATEDTLAAQLDITLSALRDAIEIYLERTTEVSVATGDATGGSTTTLEDTNVVWVVSKWTDAIAEITDISTGKHYFVTITSNDENTLTFSAIAVDIVAGDHYQIRMVLAPTNLNKWGGISLTGRDVSLDLQHLNADLSTLATQTE</sequence>
<evidence type="ECO:0000313" key="1">
    <source>
        <dbReference type="EMBL" id="GAI76956.1"/>
    </source>
</evidence>
<dbReference type="EMBL" id="BARW01009161">
    <property type="protein sequence ID" value="GAI76956.1"/>
    <property type="molecule type" value="Genomic_DNA"/>
</dbReference>
<comment type="caution">
    <text evidence="1">The sequence shown here is derived from an EMBL/GenBank/DDBJ whole genome shotgun (WGS) entry which is preliminary data.</text>
</comment>
<organism evidence="1">
    <name type="scientific">marine sediment metagenome</name>
    <dbReference type="NCBI Taxonomy" id="412755"/>
    <lineage>
        <taxon>unclassified sequences</taxon>
        <taxon>metagenomes</taxon>
        <taxon>ecological metagenomes</taxon>
    </lineage>
</organism>
<gene>
    <name evidence="1" type="ORF">S12H4_18528</name>
</gene>
<feature type="non-terminal residue" evidence="1">
    <location>
        <position position="181"/>
    </location>
</feature>
<protein>
    <submittedName>
        <fullName evidence="1">Uncharacterized protein</fullName>
    </submittedName>
</protein>
<reference evidence="1" key="1">
    <citation type="journal article" date="2014" name="Front. Microbiol.">
        <title>High frequency of phylogenetically diverse reductive dehalogenase-homologous genes in deep subseafloor sedimentary metagenomes.</title>
        <authorList>
            <person name="Kawai M."/>
            <person name="Futagami T."/>
            <person name="Toyoda A."/>
            <person name="Takaki Y."/>
            <person name="Nishi S."/>
            <person name="Hori S."/>
            <person name="Arai W."/>
            <person name="Tsubouchi T."/>
            <person name="Morono Y."/>
            <person name="Uchiyama I."/>
            <person name="Ito T."/>
            <person name="Fujiyama A."/>
            <person name="Inagaki F."/>
            <person name="Takami H."/>
        </authorList>
    </citation>
    <scope>NUCLEOTIDE SEQUENCE</scope>
    <source>
        <strain evidence="1">Expedition CK06-06</strain>
    </source>
</reference>